<evidence type="ECO:0000256" key="4">
    <source>
        <dbReference type="RuleBase" id="RU000363"/>
    </source>
</evidence>
<evidence type="ECO:0000256" key="3">
    <source>
        <dbReference type="ARBA" id="ARBA00023002"/>
    </source>
</evidence>
<proteinExistence type="inferred from homology"/>
<dbReference type="PRINTS" id="PR00080">
    <property type="entry name" value="SDRFAMILY"/>
</dbReference>
<sequence length="246" mass="26454">MPKVICEQFREAIGIGKATTLAYARNGTRRLVLADLNESGVQKTALQAKQEATHDEFAVIALHADVRRYASVENVFETAVKKFGRIDYSVTTAGIFKTQGLLADNALDFYDDVQETNDKGILHHTKAAIRVMLEQEALVIQDVDRVHVIGRGAIVNVCSIAGLVAVPGNIEYVATKFAAVALPKQLRLVATAPESRTALSQGASLKRLGDVEEVADAILFLTSNVGNFVHGSTMTVDGGYANNGPM</sequence>
<comment type="caution">
    <text evidence="5">The sequence shown here is derived from an EMBL/GenBank/DDBJ whole genome shotgun (WGS) entry which is preliminary data.</text>
</comment>
<evidence type="ECO:0000313" key="6">
    <source>
        <dbReference type="Proteomes" id="UP001480595"/>
    </source>
</evidence>
<name>A0ABR1VI48_9PEZI</name>
<dbReference type="InterPro" id="IPR002347">
    <property type="entry name" value="SDR_fam"/>
</dbReference>
<organism evidence="5 6">
    <name type="scientific">Apiospora phragmitis</name>
    <dbReference type="NCBI Taxonomy" id="2905665"/>
    <lineage>
        <taxon>Eukaryota</taxon>
        <taxon>Fungi</taxon>
        <taxon>Dikarya</taxon>
        <taxon>Ascomycota</taxon>
        <taxon>Pezizomycotina</taxon>
        <taxon>Sordariomycetes</taxon>
        <taxon>Xylariomycetidae</taxon>
        <taxon>Amphisphaeriales</taxon>
        <taxon>Apiosporaceae</taxon>
        <taxon>Apiospora</taxon>
    </lineage>
</organism>
<keyword evidence="6" id="KW-1185">Reference proteome</keyword>
<dbReference type="Pfam" id="PF13561">
    <property type="entry name" value="adh_short_C2"/>
    <property type="match status" value="1"/>
</dbReference>
<keyword evidence="2" id="KW-0521">NADP</keyword>
<dbReference type="SUPFAM" id="SSF51735">
    <property type="entry name" value="NAD(P)-binding Rossmann-fold domains"/>
    <property type="match status" value="1"/>
</dbReference>
<dbReference type="PROSITE" id="PS00061">
    <property type="entry name" value="ADH_SHORT"/>
    <property type="match status" value="1"/>
</dbReference>
<reference evidence="5 6" key="1">
    <citation type="submission" date="2023-01" db="EMBL/GenBank/DDBJ databases">
        <title>Analysis of 21 Apiospora genomes using comparative genomics revels a genus with tremendous synthesis potential of carbohydrate active enzymes and secondary metabolites.</title>
        <authorList>
            <person name="Sorensen T."/>
        </authorList>
    </citation>
    <scope>NUCLEOTIDE SEQUENCE [LARGE SCALE GENOMIC DNA]</scope>
    <source>
        <strain evidence="5 6">CBS 135458</strain>
    </source>
</reference>
<dbReference type="PANTHER" id="PTHR24321">
    <property type="entry name" value="DEHYDROGENASES, SHORT CHAIN"/>
    <property type="match status" value="1"/>
</dbReference>
<evidence type="ECO:0000313" key="5">
    <source>
        <dbReference type="EMBL" id="KAK8069905.1"/>
    </source>
</evidence>
<evidence type="ECO:0000256" key="2">
    <source>
        <dbReference type="ARBA" id="ARBA00022857"/>
    </source>
</evidence>
<evidence type="ECO:0000256" key="1">
    <source>
        <dbReference type="ARBA" id="ARBA00006484"/>
    </source>
</evidence>
<dbReference type="Pfam" id="PF00106">
    <property type="entry name" value="adh_short"/>
    <property type="match status" value="1"/>
</dbReference>
<dbReference type="Proteomes" id="UP001480595">
    <property type="component" value="Unassembled WGS sequence"/>
</dbReference>
<dbReference type="PRINTS" id="PR00081">
    <property type="entry name" value="GDHRDH"/>
</dbReference>
<keyword evidence="3" id="KW-0560">Oxidoreductase</keyword>
<dbReference type="EMBL" id="JAQQWL010000006">
    <property type="protein sequence ID" value="KAK8069905.1"/>
    <property type="molecule type" value="Genomic_DNA"/>
</dbReference>
<protein>
    <submittedName>
        <fullName evidence="5">Short chain dehydrogenase</fullName>
    </submittedName>
</protein>
<dbReference type="Gene3D" id="3.40.50.720">
    <property type="entry name" value="NAD(P)-binding Rossmann-like Domain"/>
    <property type="match status" value="1"/>
</dbReference>
<dbReference type="CDD" id="cd05233">
    <property type="entry name" value="SDR_c"/>
    <property type="match status" value="1"/>
</dbReference>
<dbReference type="InterPro" id="IPR020904">
    <property type="entry name" value="Sc_DH/Rdtase_CS"/>
</dbReference>
<dbReference type="InterPro" id="IPR036291">
    <property type="entry name" value="NAD(P)-bd_dom_sf"/>
</dbReference>
<comment type="similarity">
    <text evidence="1 4">Belongs to the short-chain dehydrogenases/reductases (SDR) family.</text>
</comment>
<accession>A0ABR1VI48</accession>
<gene>
    <name evidence="5" type="ORF">PG994_006521</name>
</gene>
<dbReference type="PANTHER" id="PTHR24321:SF8">
    <property type="entry name" value="ESTRADIOL 17-BETA-DEHYDROGENASE 8-RELATED"/>
    <property type="match status" value="1"/>
</dbReference>
<dbReference type="GeneID" id="92090993"/>
<dbReference type="RefSeq" id="XP_066717199.1">
    <property type="nucleotide sequence ID" value="XM_066857930.1"/>
</dbReference>